<feature type="transmembrane region" description="Helical" evidence="8">
    <location>
        <begin position="183"/>
        <end position="211"/>
    </location>
</feature>
<evidence type="ECO:0000256" key="8">
    <source>
        <dbReference type="SAM" id="Phobius"/>
    </source>
</evidence>
<feature type="transmembrane region" description="Helical" evidence="8">
    <location>
        <begin position="398"/>
        <end position="416"/>
    </location>
</feature>
<feature type="transmembrane region" description="Helical" evidence="8">
    <location>
        <begin position="276"/>
        <end position="296"/>
    </location>
</feature>
<feature type="transmembrane region" description="Helical" evidence="8">
    <location>
        <begin position="369"/>
        <end position="392"/>
    </location>
</feature>
<name>A0A644SJ82_9ZZZZ</name>
<keyword evidence="6 8" id="KW-1133">Transmembrane helix</keyword>
<dbReference type="EMBL" id="VSSQ01000001">
    <property type="protein sequence ID" value="MPL54736.1"/>
    <property type="molecule type" value="Genomic_DNA"/>
</dbReference>
<comment type="subcellular location">
    <subcellularLocation>
        <location evidence="1">Cell membrane</location>
        <topology evidence="1">Multi-pass membrane protein</topology>
    </subcellularLocation>
</comment>
<evidence type="ECO:0000256" key="4">
    <source>
        <dbReference type="ARBA" id="ARBA00022679"/>
    </source>
</evidence>
<accession>A0A644SJ82</accession>
<keyword evidence="3 10" id="KW-0328">Glycosyltransferase</keyword>
<dbReference type="AlphaFoldDB" id="A0A644SJ82"/>
<dbReference type="GO" id="GO:0008610">
    <property type="term" value="P:lipid biosynthetic process"/>
    <property type="evidence" value="ECO:0007669"/>
    <property type="project" value="UniProtKB-ARBA"/>
</dbReference>
<evidence type="ECO:0000256" key="3">
    <source>
        <dbReference type="ARBA" id="ARBA00022676"/>
    </source>
</evidence>
<evidence type="ECO:0000259" key="9">
    <source>
        <dbReference type="Pfam" id="PF13231"/>
    </source>
</evidence>
<gene>
    <name evidence="10" type="primary">arnT_1</name>
    <name evidence="10" type="ORF">SDC9_00202</name>
</gene>
<evidence type="ECO:0000256" key="6">
    <source>
        <dbReference type="ARBA" id="ARBA00022989"/>
    </source>
</evidence>
<feature type="transmembrane region" description="Helical" evidence="8">
    <location>
        <begin position="128"/>
        <end position="147"/>
    </location>
</feature>
<feature type="transmembrane region" description="Helical" evidence="8">
    <location>
        <begin position="338"/>
        <end position="357"/>
    </location>
</feature>
<evidence type="ECO:0000256" key="2">
    <source>
        <dbReference type="ARBA" id="ARBA00022475"/>
    </source>
</evidence>
<feature type="transmembrane region" description="Helical" evidence="8">
    <location>
        <begin position="154"/>
        <end position="171"/>
    </location>
</feature>
<keyword evidence="4 10" id="KW-0808">Transferase</keyword>
<dbReference type="GO" id="GO:0010041">
    <property type="term" value="P:response to iron(III) ion"/>
    <property type="evidence" value="ECO:0007669"/>
    <property type="project" value="TreeGrafter"/>
</dbReference>
<comment type="caution">
    <text evidence="10">The sequence shown here is derived from an EMBL/GenBank/DDBJ whole genome shotgun (WGS) entry which is preliminary data.</text>
</comment>
<reference evidence="10" key="1">
    <citation type="submission" date="2019-08" db="EMBL/GenBank/DDBJ databases">
        <authorList>
            <person name="Kucharzyk K."/>
            <person name="Murdoch R.W."/>
            <person name="Higgins S."/>
            <person name="Loffler F."/>
        </authorList>
    </citation>
    <scope>NUCLEOTIDE SEQUENCE</scope>
</reference>
<dbReference type="GO" id="GO:0005886">
    <property type="term" value="C:plasma membrane"/>
    <property type="evidence" value="ECO:0007669"/>
    <property type="project" value="UniProtKB-SubCell"/>
</dbReference>
<keyword evidence="7 8" id="KW-0472">Membrane</keyword>
<evidence type="ECO:0000256" key="1">
    <source>
        <dbReference type="ARBA" id="ARBA00004651"/>
    </source>
</evidence>
<protein>
    <submittedName>
        <fullName evidence="10">Undecaprenyl phosphate-alpha-4-amino-4-deoxy-L-arabinose arabinosyl transferase</fullName>
        <ecNumber evidence="10">2.4.2.43</ecNumber>
    </submittedName>
</protein>
<feature type="transmembrane region" description="Helical" evidence="8">
    <location>
        <begin position="316"/>
        <end position="332"/>
    </location>
</feature>
<dbReference type="GO" id="GO:0103015">
    <property type="term" value="F:4-amino-4-deoxy-L-arabinose transferase activity"/>
    <property type="evidence" value="ECO:0007669"/>
    <property type="project" value="UniProtKB-EC"/>
</dbReference>
<dbReference type="InterPro" id="IPR038731">
    <property type="entry name" value="RgtA/B/C-like"/>
</dbReference>
<feature type="transmembrane region" description="Helical" evidence="8">
    <location>
        <begin position="223"/>
        <end position="242"/>
    </location>
</feature>
<sequence>MQIFAKILKNLIFIMNQNQLLSRNQIFFLFVGFVLVYLIGLFIPLMENDSAQHATMAMRMANSGNFLEIYKGDNPYLDKPHLHFWLAALSMKIFGINHIAYRIPAILCLFLAAFSVKKIADLLYKNENLSYAASLIFLASQTIILSAHDVRTDAVLTGFIALSIWQFLAFIKTQKIINVVLAGFFTALAFSSKGLMAIVIIGFSIFSYLLYSREWLKFFNVKIIFAALSFGVGILPILYAYYHQFGNEGVEFILFNQSVNRLQAKGFEQNSPDYSFFFHTLLWAFLPFSIAFYTGVFERTRNLIKERFKKIEGVEFLTLGGFWLVILVFSFSKFKLPHYLNGIIPILSVFTASYIFEIFEKNQWKKAKVFWVIQLVVISVSLVGVLLLTYYFTGIHEVVLFVVGLFFVGTLLLYIFKKENMVRRWVLVSLLFAITTNVFLNSQFYPVLTQYQGGLKMAQYFEKNQVSTQNLFMPKDYEIWSFDFYTQQNTPRKDVSLLKKGDRVLVYENDLQSITQPYKILHQETHFKITKLSLKFLNPKTRNEKLKKLYLLEILN</sequence>
<dbReference type="Pfam" id="PF13231">
    <property type="entry name" value="PMT_2"/>
    <property type="match status" value="1"/>
</dbReference>
<dbReference type="EC" id="2.4.2.43" evidence="10"/>
<evidence type="ECO:0000256" key="7">
    <source>
        <dbReference type="ARBA" id="ARBA00023136"/>
    </source>
</evidence>
<feature type="transmembrane region" description="Helical" evidence="8">
    <location>
        <begin position="26"/>
        <end position="46"/>
    </location>
</feature>
<proteinExistence type="predicted"/>
<dbReference type="PANTHER" id="PTHR33908:SF3">
    <property type="entry name" value="UNDECAPRENYL PHOSPHATE-ALPHA-4-AMINO-4-DEOXY-L-ARABINOSE ARABINOSYL TRANSFERASE"/>
    <property type="match status" value="1"/>
</dbReference>
<organism evidence="10">
    <name type="scientific">bioreactor metagenome</name>
    <dbReference type="NCBI Taxonomy" id="1076179"/>
    <lineage>
        <taxon>unclassified sequences</taxon>
        <taxon>metagenomes</taxon>
        <taxon>ecological metagenomes</taxon>
    </lineage>
</organism>
<evidence type="ECO:0000256" key="5">
    <source>
        <dbReference type="ARBA" id="ARBA00022692"/>
    </source>
</evidence>
<keyword evidence="5 8" id="KW-0812">Transmembrane</keyword>
<feature type="transmembrane region" description="Helical" evidence="8">
    <location>
        <begin position="99"/>
        <end position="116"/>
    </location>
</feature>
<dbReference type="PANTHER" id="PTHR33908">
    <property type="entry name" value="MANNOSYLTRANSFERASE YKCB-RELATED"/>
    <property type="match status" value="1"/>
</dbReference>
<dbReference type="InterPro" id="IPR050297">
    <property type="entry name" value="LipidA_mod_glycosyltrf_83"/>
</dbReference>
<feature type="transmembrane region" description="Helical" evidence="8">
    <location>
        <begin position="425"/>
        <end position="445"/>
    </location>
</feature>
<evidence type="ECO:0000313" key="10">
    <source>
        <dbReference type="EMBL" id="MPL54736.1"/>
    </source>
</evidence>
<feature type="domain" description="Glycosyltransferase RgtA/B/C/D-like" evidence="9">
    <location>
        <begin position="78"/>
        <end position="226"/>
    </location>
</feature>
<keyword evidence="2" id="KW-1003">Cell membrane</keyword>